<dbReference type="SUPFAM" id="SSF53335">
    <property type="entry name" value="S-adenosyl-L-methionine-dependent methyltransferases"/>
    <property type="match status" value="1"/>
</dbReference>
<organism evidence="1 2">
    <name type="scientific">Aquisalimonas asiatica</name>
    <dbReference type="NCBI Taxonomy" id="406100"/>
    <lineage>
        <taxon>Bacteria</taxon>
        <taxon>Pseudomonadati</taxon>
        <taxon>Pseudomonadota</taxon>
        <taxon>Gammaproteobacteria</taxon>
        <taxon>Chromatiales</taxon>
        <taxon>Ectothiorhodospiraceae</taxon>
        <taxon>Aquisalimonas</taxon>
    </lineage>
</organism>
<accession>A0A1H8TJL1</accession>
<gene>
    <name evidence="1" type="ORF">SAMN04488052_104244</name>
</gene>
<keyword evidence="2" id="KW-1185">Reference proteome</keyword>
<dbReference type="AlphaFoldDB" id="A0A1H8TJL1"/>
<dbReference type="InterPro" id="IPR029063">
    <property type="entry name" value="SAM-dependent_MTases_sf"/>
</dbReference>
<dbReference type="Proteomes" id="UP000199657">
    <property type="component" value="Unassembled WGS sequence"/>
</dbReference>
<name>A0A1H8TJL1_9GAMM</name>
<reference evidence="1 2" key="1">
    <citation type="submission" date="2016-10" db="EMBL/GenBank/DDBJ databases">
        <authorList>
            <person name="de Groot N.N."/>
        </authorList>
    </citation>
    <scope>NUCLEOTIDE SEQUENCE [LARGE SCALE GENOMIC DNA]</scope>
    <source>
        <strain evidence="1 2">CGMCC 1.6291</strain>
    </source>
</reference>
<evidence type="ECO:0000313" key="1">
    <source>
        <dbReference type="EMBL" id="SEO91057.1"/>
    </source>
</evidence>
<dbReference type="RefSeq" id="WP_091643603.1">
    <property type="nucleotide sequence ID" value="NZ_FOEG01000004.1"/>
</dbReference>
<dbReference type="OrthoDB" id="7273451at2"/>
<evidence type="ECO:0000313" key="2">
    <source>
        <dbReference type="Proteomes" id="UP000199657"/>
    </source>
</evidence>
<dbReference type="Gene3D" id="3.40.50.150">
    <property type="entry name" value="Vaccinia Virus protein VP39"/>
    <property type="match status" value="1"/>
</dbReference>
<evidence type="ECO:0008006" key="3">
    <source>
        <dbReference type="Google" id="ProtNLM"/>
    </source>
</evidence>
<proteinExistence type="predicted"/>
<dbReference type="EMBL" id="FOEG01000004">
    <property type="protein sequence ID" value="SEO91057.1"/>
    <property type="molecule type" value="Genomic_DNA"/>
</dbReference>
<sequence length="266" mass="29252">MSTQFSAHWLHLRERADHRARAVALLPPLTGWLPDRHVQVVDLGAGSGSNLRYLSPLLPRSQSWHLVDQDRALMTTATAPDGTVRVHRHASDLRQGPVLPEQAPHLVTASALLDLVSRPWLEQFAAECRAAGCAVLVALTYDGRIRWQPDDPDDALLNRLVNSHQRRDKGFGPALGPDAADTAASVFRQSGFRTWLSPSPWRLGGAEAPLQSALLDGWLTAANEQTDTCHERLARWAARRRRYLDAGEGVLTVGHLDLLALPPEPA</sequence>
<protein>
    <recommendedName>
        <fullName evidence="3">Methyltransferase domain-containing protein</fullName>
    </recommendedName>
</protein>
<dbReference type="STRING" id="406100.SAMN04488052_104244"/>